<dbReference type="RefSeq" id="WP_124830264.1">
    <property type="nucleotide sequence ID" value="NZ_CADEPR010000033.1"/>
</dbReference>
<evidence type="ECO:0008006" key="3">
    <source>
        <dbReference type="Google" id="ProtNLM"/>
    </source>
</evidence>
<reference evidence="1 2" key="1">
    <citation type="submission" date="2020-12" db="EMBL/GenBank/DDBJ databases">
        <title>Complete genome sequence of Burkholderia anthina BJQ0011.</title>
        <authorList>
            <person name="Xu Y."/>
        </authorList>
    </citation>
    <scope>NUCLEOTIDE SEQUENCE [LARGE SCALE GENOMIC DNA]</scope>
    <source>
        <strain evidence="1 2">BJQ0011</strain>
    </source>
</reference>
<dbReference type="Proteomes" id="UP000596205">
    <property type="component" value="Chromosome 1"/>
</dbReference>
<protein>
    <recommendedName>
        <fullName evidence="3">Pilus assembly protein</fullName>
    </recommendedName>
</protein>
<dbReference type="KEGG" id="bann:JFN94_03800"/>
<evidence type="ECO:0000313" key="2">
    <source>
        <dbReference type="Proteomes" id="UP000596205"/>
    </source>
</evidence>
<evidence type="ECO:0000313" key="1">
    <source>
        <dbReference type="EMBL" id="QQK04144.1"/>
    </source>
</evidence>
<name>A0A7T6VHQ6_9BURK</name>
<dbReference type="EMBL" id="CP066769">
    <property type="protein sequence ID" value="QQK04144.1"/>
    <property type="molecule type" value="Genomic_DNA"/>
</dbReference>
<gene>
    <name evidence="1" type="ORF">JFN94_03800</name>
</gene>
<accession>A0A7T6VHQ6</accession>
<sequence length="153" mass="16286">MAVGAAVAALTGTWFESALTESRRARALSDRLIAFHAADAALTACTARLLRGAAPYLDEAASHTEPDAWRRAPALGVADAFAPFASWPMAAQPPRCLIEAWRGAGPTGSRAFLVTARGVGGHAWSVVWLQSQVALRDGRIVAARWRRVAAMHQ</sequence>
<dbReference type="AlphaFoldDB" id="A0A7T6VHQ6"/>
<proteinExistence type="predicted"/>
<organism evidence="1 2">
    <name type="scientific">Burkholderia anthina</name>
    <dbReference type="NCBI Taxonomy" id="179879"/>
    <lineage>
        <taxon>Bacteria</taxon>
        <taxon>Pseudomonadati</taxon>
        <taxon>Pseudomonadota</taxon>
        <taxon>Betaproteobacteria</taxon>
        <taxon>Burkholderiales</taxon>
        <taxon>Burkholderiaceae</taxon>
        <taxon>Burkholderia</taxon>
        <taxon>Burkholderia cepacia complex</taxon>
    </lineage>
</organism>